<feature type="domain" description="TadE-like" evidence="2">
    <location>
        <begin position="13"/>
        <end position="54"/>
    </location>
</feature>
<comment type="caution">
    <text evidence="3">The sequence shown here is derived from an EMBL/GenBank/DDBJ whole genome shotgun (WGS) entry which is preliminary data.</text>
</comment>
<protein>
    <submittedName>
        <fullName evidence="3">Pilus assembly protein</fullName>
    </submittedName>
</protein>
<keyword evidence="1" id="KW-0812">Transmembrane</keyword>
<evidence type="ECO:0000313" key="3">
    <source>
        <dbReference type="EMBL" id="GAA0582325.1"/>
    </source>
</evidence>
<proteinExistence type="predicted"/>
<evidence type="ECO:0000313" key="4">
    <source>
        <dbReference type="Proteomes" id="UP001499951"/>
    </source>
</evidence>
<feature type="transmembrane region" description="Helical" evidence="1">
    <location>
        <begin position="12"/>
        <end position="34"/>
    </location>
</feature>
<evidence type="ECO:0000256" key="1">
    <source>
        <dbReference type="SAM" id="Phobius"/>
    </source>
</evidence>
<keyword evidence="1" id="KW-0472">Membrane</keyword>
<accession>A0ABN1F4R8</accession>
<keyword evidence="4" id="KW-1185">Reference proteome</keyword>
<keyword evidence="1" id="KW-1133">Transmembrane helix</keyword>
<dbReference type="Pfam" id="PF07811">
    <property type="entry name" value="TadE"/>
    <property type="match status" value="1"/>
</dbReference>
<dbReference type="EMBL" id="BAAADD010000009">
    <property type="protein sequence ID" value="GAA0582325.1"/>
    <property type="molecule type" value="Genomic_DNA"/>
</dbReference>
<evidence type="ECO:0000259" key="2">
    <source>
        <dbReference type="Pfam" id="PF07811"/>
    </source>
</evidence>
<dbReference type="Proteomes" id="UP001499951">
    <property type="component" value="Unassembled WGS sequence"/>
</dbReference>
<gene>
    <name evidence="3" type="ORF">GCM10008942_34040</name>
</gene>
<dbReference type="RefSeq" id="WP_166935287.1">
    <property type="nucleotide sequence ID" value="NZ_BAAADD010000009.1"/>
</dbReference>
<organism evidence="3 4">
    <name type="scientific">Rhizomicrobium electricum</name>
    <dbReference type="NCBI Taxonomy" id="480070"/>
    <lineage>
        <taxon>Bacteria</taxon>
        <taxon>Pseudomonadati</taxon>
        <taxon>Pseudomonadota</taxon>
        <taxon>Alphaproteobacteria</taxon>
        <taxon>Micropepsales</taxon>
        <taxon>Micropepsaceae</taxon>
        <taxon>Rhizomicrobium</taxon>
    </lineage>
</organism>
<reference evidence="3 4" key="1">
    <citation type="journal article" date="2019" name="Int. J. Syst. Evol. Microbiol.">
        <title>The Global Catalogue of Microorganisms (GCM) 10K type strain sequencing project: providing services to taxonomists for standard genome sequencing and annotation.</title>
        <authorList>
            <consortium name="The Broad Institute Genomics Platform"/>
            <consortium name="The Broad Institute Genome Sequencing Center for Infectious Disease"/>
            <person name="Wu L."/>
            <person name="Ma J."/>
        </authorList>
    </citation>
    <scope>NUCLEOTIDE SEQUENCE [LARGE SCALE GENOMIC DNA]</scope>
    <source>
        <strain evidence="3 4">JCM 15089</strain>
    </source>
</reference>
<name>A0ABN1F4R8_9PROT</name>
<sequence>MLKRAPFLENRSGLAAVEFALIAPVMIIMFYGAVELSSAVDCNARVQRAVSTVADLVSQETTLSTSDAGNVFLAANAVLIPYASSNAKIVVTSLVSDATGKVTVDWSEAQNTGKRTSPPATIPAGILPASSSVIYAEITYSFSPAISYFVGNVNLTNSFYAKPRRSIKVTHT</sequence>
<dbReference type="InterPro" id="IPR012495">
    <property type="entry name" value="TadE-like_dom"/>
</dbReference>